<name>A0A2B4REU9_STYPI</name>
<comment type="caution">
    <text evidence="12">The sequence shown here is derived from an EMBL/GenBank/DDBJ whole genome shotgun (WGS) entry which is preliminary data.</text>
</comment>
<dbReference type="SUPFAM" id="SSF50630">
    <property type="entry name" value="Acid proteases"/>
    <property type="match status" value="1"/>
</dbReference>
<dbReference type="InterPro" id="IPR036875">
    <property type="entry name" value="Znf_CCHC_sf"/>
</dbReference>
<feature type="coiled-coil region" evidence="8">
    <location>
        <begin position="1116"/>
        <end position="1143"/>
    </location>
</feature>
<reference evidence="13" key="1">
    <citation type="journal article" date="2017" name="bioRxiv">
        <title>Comparative analysis of the genomes of Stylophora pistillata and Acropora digitifera provides evidence for extensive differences between species of corals.</title>
        <authorList>
            <person name="Voolstra C.R."/>
            <person name="Li Y."/>
            <person name="Liew Y.J."/>
            <person name="Baumgarten S."/>
            <person name="Zoccola D."/>
            <person name="Flot J.-F."/>
            <person name="Tambutte S."/>
            <person name="Allemand D."/>
            <person name="Aranda M."/>
        </authorList>
    </citation>
    <scope>NUCLEOTIDE SEQUENCE [LARGE SCALE GENOMIC DNA]</scope>
</reference>
<dbReference type="FunFam" id="1.10.340.70:FF:000003">
    <property type="entry name" value="Protein CBG25708"/>
    <property type="match status" value="1"/>
</dbReference>
<dbReference type="Pfam" id="PF00078">
    <property type="entry name" value="RVT_1"/>
    <property type="match status" value="1"/>
</dbReference>
<dbReference type="OrthoDB" id="5984086at2759"/>
<dbReference type="GO" id="GO:0004190">
    <property type="term" value="F:aspartic-type endopeptidase activity"/>
    <property type="evidence" value="ECO:0007669"/>
    <property type="project" value="InterPro"/>
</dbReference>
<dbReference type="InterPro" id="IPR041588">
    <property type="entry name" value="Integrase_H2C2"/>
</dbReference>
<evidence type="ECO:0000256" key="9">
    <source>
        <dbReference type="SAM" id="MobiDB-lite"/>
    </source>
</evidence>
<dbReference type="Gene3D" id="4.10.60.10">
    <property type="entry name" value="Zinc finger, CCHC-type"/>
    <property type="match status" value="1"/>
</dbReference>
<keyword evidence="7" id="KW-0695">RNA-directed DNA polymerase</keyword>
<dbReference type="PANTHER" id="PTHR37984:SF11">
    <property type="entry name" value="INTEGRASE CATALYTIC DOMAIN-CONTAINING PROTEIN"/>
    <property type="match status" value="1"/>
</dbReference>
<dbReference type="Gene3D" id="3.10.10.10">
    <property type="entry name" value="HIV Type 1 Reverse Transcriptase, subunit A, domain 1"/>
    <property type="match status" value="1"/>
</dbReference>
<evidence type="ECO:0000313" key="13">
    <source>
        <dbReference type="Proteomes" id="UP000225706"/>
    </source>
</evidence>
<protein>
    <recommendedName>
        <fullName evidence="1">RNA-directed DNA polymerase</fullName>
        <ecNumber evidence="1">2.7.7.49</ecNumber>
    </recommendedName>
</protein>
<dbReference type="PROSITE" id="PS50994">
    <property type="entry name" value="INTEGRASE"/>
    <property type="match status" value="1"/>
</dbReference>
<dbReference type="GO" id="GO:0004519">
    <property type="term" value="F:endonuclease activity"/>
    <property type="evidence" value="ECO:0007669"/>
    <property type="project" value="UniProtKB-KW"/>
</dbReference>
<sequence length="1348" mass="153891">MRIPNKSDAEVGRGWRNGGISSFDLHGNPTTVGARWKKWKRSFELFIVGKGVKNAAQKKALLLHCGGPQMQDVYYTFPEAREPGEGETVYTVAMEQLDQYFTPQVNVPYERHLFRTMAQFPTESVDQFITRLRERAEYCEFGDAKDENIRDQIIEKCMSSRLRRKLLEKGRGLTLEQLQNTARSMEASDRQAEAIENPNEGLTKGLNSVQEKTEGKRCYRCDMSGHTQDDKRCPARNKECRKCHKVGHFAKCCKTKKAKDPNDKKPWRKKPRGPRDTKRSVNQINSEDSPDSEYAFTIVDGKQPMVQVNVGGVPNVAMIVDSGASCNVIDRNLWEELKQNKVKCASMKSNKKLYPYGSVEPLKTAGCFVATVTVQNVTVEAEFTVIEGRGQALLGRETATQLNVLYLGEEVRVNVLRQEDIFDKYKSCFEGLGKLKDFQLDIPIDQNVKPVAQPMRRVPFSMRDKLEQKLNELVSLDVIERAEGPTPWISPVVVVPKPNGDIRLCVDMRQANSAIVRERHPIPTVDEILHDLNGSTVFSKLDIKWAFHQVELSEASRSITTFATHKGLFRYKRLMFGVSCAPEMYQRVIQQVLEGCDGVRNIHDDIIVHGQTTEEHDKRLEEAMERIQNRGLTLNKEKCKFHMSELEFMGHLLSARGIGPSQAKVEAVTEARQPESAAEVRSFLGLVNFCARFIPDLATVSEPLRRLTRKDVRFSWGKEQEVAFNELKKRLAKTETLGYFDSAAKTRVITDASPVGLGAILVQEQNGEERVIYYASRSLTDVEKRYSQTEKEALGIVWACERLHMYLYGTDFEILTDHKPLQFIYSKKSQPSARVNRWVLRLQPYRFTVRHIPGKENIADSLSRLTRSKASTDLGPEAEEYVRFVAENSTPQALSTREIERASDVDKELSNLRKCVQTEMWHKLENKRYLLVRNELSVIGKLVLRGTRIIIPSSLRDKVLYLAHEGHPGIVSMKRRLRTKVWWPGCDKDAEMFCKTCHPCQMVSKPKPPEPLKRTELPSGPWQHISADLMTPSLPSGDHLLVVVDYYSRYMEVEVLRSTTAEKVIASLRKIFLTHGLPVSITTDNGPQFISEEFCKFVKEECIEHRRVTPLWPQANGEVERQNRSLLKRIKIAQIEKRNWKEELGSFLIMYRTTPHSTTGVSPAELLFRRKLRTRIPGIEEFSVDDQEVRDRDSEAKEKGKLYADEKRCARESDVKEGDMVLLRQEQRNKLTPTFRPEPYRVLDKLGNRVVVESPDGVQYKRNSTHVKKFLGRSNAPECEMSLSPPILNSSTEHQTQPSVNESDEHSGETHTQTVVGSAAEPDSIKDTTSRPIRSRTLPTRFKDFVMS</sequence>
<dbReference type="SUPFAM" id="SSF56672">
    <property type="entry name" value="DNA/RNA polymerases"/>
    <property type="match status" value="1"/>
</dbReference>
<dbReference type="InterPro" id="IPR001969">
    <property type="entry name" value="Aspartic_peptidase_AS"/>
</dbReference>
<keyword evidence="4" id="KW-0540">Nuclease</keyword>
<dbReference type="GO" id="GO:0015074">
    <property type="term" value="P:DNA integration"/>
    <property type="evidence" value="ECO:0007669"/>
    <property type="project" value="InterPro"/>
</dbReference>
<feature type="domain" description="Reverse transcriptase" evidence="10">
    <location>
        <begin position="476"/>
        <end position="653"/>
    </location>
</feature>
<dbReference type="EMBL" id="LSMT01000727">
    <property type="protein sequence ID" value="PFX14805.1"/>
    <property type="molecule type" value="Genomic_DNA"/>
</dbReference>
<evidence type="ECO:0000256" key="2">
    <source>
        <dbReference type="ARBA" id="ARBA00022679"/>
    </source>
</evidence>
<dbReference type="InterPro" id="IPR043128">
    <property type="entry name" value="Rev_trsase/Diguanyl_cyclase"/>
</dbReference>
<dbReference type="FunFam" id="3.10.20.370:FF:000001">
    <property type="entry name" value="Retrovirus-related Pol polyprotein from transposon 17.6-like protein"/>
    <property type="match status" value="1"/>
</dbReference>
<organism evidence="12 13">
    <name type="scientific">Stylophora pistillata</name>
    <name type="common">Smooth cauliflower coral</name>
    <dbReference type="NCBI Taxonomy" id="50429"/>
    <lineage>
        <taxon>Eukaryota</taxon>
        <taxon>Metazoa</taxon>
        <taxon>Cnidaria</taxon>
        <taxon>Anthozoa</taxon>
        <taxon>Hexacorallia</taxon>
        <taxon>Scleractinia</taxon>
        <taxon>Astrocoeniina</taxon>
        <taxon>Pocilloporidae</taxon>
        <taxon>Stylophora</taxon>
    </lineage>
</organism>
<keyword evidence="8" id="KW-0175">Coiled coil</keyword>
<dbReference type="InterPro" id="IPR021109">
    <property type="entry name" value="Peptidase_aspartic_dom_sf"/>
</dbReference>
<dbReference type="GO" id="GO:0006508">
    <property type="term" value="P:proteolysis"/>
    <property type="evidence" value="ECO:0007669"/>
    <property type="project" value="InterPro"/>
</dbReference>
<proteinExistence type="predicted"/>
<dbReference type="Pfam" id="PF17917">
    <property type="entry name" value="RT_RNaseH"/>
    <property type="match status" value="1"/>
</dbReference>
<evidence type="ECO:0000256" key="1">
    <source>
        <dbReference type="ARBA" id="ARBA00012493"/>
    </source>
</evidence>
<keyword evidence="6" id="KW-0378">Hydrolase</keyword>
<keyword evidence="5" id="KW-0255">Endonuclease</keyword>
<evidence type="ECO:0000256" key="5">
    <source>
        <dbReference type="ARBA" id="ARBA00022759"/>
    </source>
</evidence>
<dbReference type="InterPro" id="IPR043502">
    <property type="entry name" value="DNA/RNA_pol_sf"/>
</dbReference>
<evidence type="ECO:0000313" key="12">
    <source>
        <dbReference type="EMBL" id="PFX14805.1"/>
    </source>
</evidence>
<dbReference type="Gene3D" id="3.30.420.10">
    <property type="entry name" value="Ribonuclease H-like superfamily/Ribonuclease H"/>
    <property type="match status" value="1"/>
</dbReference>
<dbReference type="FunFam" id="3.30.420.10:FF:000063">
    <property type="entry name" value="Retrovirus-related Pol polyprotein from transposon 297-like Protein"/>
    <property type="match status" value="1"/>
</dbReference>
<dbReference type="PROSITE" id="PS50878">
    <property type="entry name" value="RT_POL"/>
    <property type="match status" value="1"/>
</dbReference>
<evidence type="ECO:0000256" key="8">
    <source>
        <dbReference type="SAM" id="Coils"/>
    </source>
</evidence>
<feature type="region of interest" description="Disordered" evidence="9">
    <location>
        <begin position="255"/>
        <end position="289"/>
    </location>
</feature>
<dbReference type="InterPro" id="IPR012337">
    <property type="entry name" value="RNaseH-like_sf"/>
</dbReference>
<dbReference type="SUPFAM" id="SSF57756">
    <property type="entry name" value="Retrovirus zinc finger-like domains"/>
    <property type="match status" value="1"/>
</dbReference>
<accession>A0A2B4REU9</accession>
<feature type="compositionally biased region" description="Polar residues" evidence="9">
    <location>
        <begin position="1287"/>
        <end position="1301"/>
    </location>
</feature>
<dbReference type="PANTHER" id="PTHR37984">
    <property type="entry name" value="PROTEIN CBG26694"/>
    <property type="match status" value="1"/>
</dbReference>
<dbReference type="Pfam" id="PF17921">
    <property type="entry name" value="Integrase_H2C2"/>
    <property type="match status" value="1"/>
</dbReference>
<dbReference type="GO" id="GO:0003964">
    <property type="term" value="F:RNA-directed DNA polymerase activity"/>
    <property type="evidence" value="ECO:0007669"/>
    <property type="project" value="UniProtKB-KW"/>
</dbReference>
<dbReference type="GO" id="GO:0008270">
    <property type="term" value="F:zinc ion binding"/>
    <property type="evidence" value="ECO:0007669"/>
    <property type="project" value="InterPro"/>
</dbReference>
<keyword evidence="13" id="KW-1185">Reference proteome</keyword>
<dbReference type="Gene3D" id="3.30.70.270">
    <property type="match status" value="2"/>
</dbReference>
<dbReference type="Gene3D" id="1.10.340.70">
    <property type="match status" value="1"/>
</dbReference>
<gene>
    <name evidence="12" type="primary">Tf2-9</name>
    <name evidence="12" type="ORF">AWC38_SpisGene21012</name>
</gene>
<evidence type="ECO:0000259" key="11">
    <source>
        <dbReference type="PROSITE" id="PS50994"/>
    </source>
</evidence>
<dbReference type="InterPro" id="IPR050951">
    <property type="entry name" value="Retrovirus_Pol_polyprotein"/>
</dbReference>
<evidence type="ECO:0000256" key="6">
    <source>
        <dbReference type="ARBA" id="ARBA00022801"/>
    </source>
</evidence>
<feature type="domain" description="Integrase catalytic" evidence="11">
    <location>
        <begin position="1017"/>
        <end position="1171"/>
    </location>
</feature>
<dbReference type="Gene3D" id="2.40.70.10">
    <property type="entry name" value="Acid Proteases"/>
    <property type="match status" value="1"/>
</dbReference>
<dbReference type="PROSITE" id="PS00141">
    <property type="entry name" value="ASP_PROTEASE"/>
    <property type="match status" value="1"/>
</dbReference>
<feature type="region of interest" description="Disordered" evidence="9">
    <location>
        <begin position="1277"/>
        <end position="1348"/>
    </location>
</feature>
<dbReference type="CDD" id="cd01647">
    <property type="entry name" value="RT_LTR"/>
    <property type="match status" value="1"/>
</dbReference>
<evidence type="ECO:0000256" key="7">
    <source>
        <dbReference type="ARBA" id="ARBA00022918"/>
    </source>
</evidence>
<dbReference type="InterPro" id="IPR000477">
    <property type="entry name" value="RT_dom"/>
</dbReference>
<evidence type="ECO:0000259" key="10">
    <source>
        <dbReference type="PROSITE" id="PS50878"/>
    </source>
</evidence>
<dbReference type="Proteomes" id="UP000225706">
    <property type="component" value="Unassembled WGS sequence"/>
</dbReference>
<dbReference type="CDD" id="cd09274">
    <property type="entry name" value="RNase_HI_RT_Ty3"/>
    <property type="match status" value="1"/>
</dbReference>
<dbReference type="Pfam" id="PF13650">
    <property type="entry name" value="Asp_protease_2"/>
    <property type="match status" value="1"/>
</dbReference>
<keyword evidence="3" id="KW-0548">Nucleotidyltransferase</keyword>
<dbReference type="Gene3D" id="3.10.20.370">
    <property type="match status" value="1"/>
</dbReference>
<evidence type="ECO:0000256" key="3">
    <source>
        <dbReference type="ARBA" id="ARBA00022695"/>
    </source>
</evidence>
<dbReference type="InterPro" id="IPR001584">
    <property type="entry name" value="Integrase_cat-core"/>
</dbReference>
<dbReference type="EC" id="2.7.7.49" evidence="1"/>
<dbReference type="InterPro" id="IPR036397">
    <property type="entry name" value="RNaseH_sf"/>
</dbReference>
<evidence type="ECO:0000256" key="4">
    <source>
        <dbReference type="ARBA" id="ARBA00022722"/>
    </source>
</evidence>
<dbReference type="SUPFAM" id="SSF53098">
    <property type="entry name" value="Ribonuclease H-like"/>
    <property type="match status" value="1"/>
</dbReference>
<dbReference type="InterPro" id="IPR041373">
    <property type="entry name" value="RT_RNaseH"/>
</dbReference>
<dbReference type="Pfam" id="PF00665">
    <property type="entry name" value="rve"/>
    <property type="match status" value="1"/>
</dbReference>
<dbReference type="FunFam" id="3.10.10.10:FF:000003">
    <property type="entry name" value="Retrovirus-related Pol polyprotein from transposon 297-like Protein"/>
    <property type="match status" value="1"/>
</dbReference>
<dbReference type="FunFam" id="3.30.70.270:FF:000026">
    <property type="entry name" value="Transposon Ty3-G Gag-Pol polyprotein"/>
    <property type="match status" value="1"/>
</dbReference>
<dbReference type="GO" id="GO:0003676">
    <property type="term" value="F:nucleic acid binding"/>
    <property type="evidence" value="ECO:0007669"/>
    <property type="project" value="InterPro"/>
</dbReference>
<keyword evidence="2" id="KW-0808">Transferase</keyword>